<dbReference type="PANTHER" id="PTHR43489:SF7">
    <property type="entry name" value="3-DEHYDRO-D-GULOSIDE 4-EPIMERASE-RELATED"/>
    <property type="match status" value="1"/>
</dbReference>
<gene>
    <name evidence="4" type="ORF">JOF43_001379</name>
</gene>
<name>A0ABS4WYZ7_9MICO</name>
<evidence type="ECO:0000256" key="1">
    <source>
        <dbReference type="ARBA" id="ARBA00023235"/>
    </source>
</evidence>
<accession>A0ABS4WYZ7</accession>
<proteinExistence type="predicted"/>
<dbReference type="Pfam" id="PF01261">
    <property type="entry name" value="AP_endonuc_2"/>
    <property type="match status" value="1"/>
</dbReference>
<keyword evidence="5" id="KW-1185">Reference proteome</keyword>
<reference evidence="4 5" key="1">
    <citation type="submission" date="2021-03" db="EMBL/GenBank/DDBJ databases">
        <title>Sequencing the genomes of 1000 actinobacteria strains.</title>
        <authorList>
            <person name="Klenk H.-P."/>
        </authorList>
    </citation>
    <scope>NUCLEOTIDE SEQUENCE [LARGE SCALE GENOMIC DNA]</scope>
    <source>
        <strain evidence="4 5">DSM 14566</strain>
    </source>
</reference>
<dbReference type="EMBL" id="JAGIOD010000001">
    <property type="protein sequence ID" value="MBP2381422.1"/>
    <property type="molecule type" value="Genomic_DNA"/>
</dbReference>
<comment type="caution">
    <text evidence="4">The sequence shown here is derived from an EMBL/GenBank/DDBJ whole genome shotgun (WGS) entry which is preliminary data.</text>
</comment>
<keyword evidence="2" id="KW-0119">Carbohydrate metabolism</keyword>
<dbReference type="InterPro" id="IPR050417">
    <property type="entry name" value="Sugar_Epim/Isomerase"/>
</dbReference>
<dbReference type="InterPro" id="IPR013022">
    <property type="entry name" value="Xyl_isomerase-like_TIM-brl"/>
</dbReference>
<dbReference type="InterPro" id="IPR036237">
    <property type="entry name" value="Xyl_isomerase-like_sf"/>
</dbReference>
<evidence type="ECO:0000259" key="3">
    <source>
        <dbReference type="Pfam" id="PF01261"/>
    </source>
</evidence>
<keyword evidence="1 4" id="KW-0413">Isomerase</keyword>
<protein>
    <submittedName>
        <fullName evidence="4">Sugar phosphate isomerase/epimerase</fullName>
    </submittedName>
</protein>
<evidence type="ECO:0000313" key="4">
    <source>
        <dbReference type="EMBL" id="MBP2381422.1"/>
    </source>
</evidence>
<dbReference type="Gene3D" id="3.20.20.150">
    <property type="entry name" value="Divalent-metal-dependent TIM barrel enzymes"/>
    <property type="match status" value="1"/>
</dbReference>
<feature type="domain" description="Xylose isomerase-like TIM barrel" evidence="3">
    <location>
        <begin position="11"/>
        <end position="255"/>
    </location>
</feature>
<evidence type="ECO:0000256" key="2">
    <source>
        <dbReference type="ARBA" id="ARBA00023277"/>
    </source>
</evidence>
<dbReference type="Proteomes" id="UP001519290">
    <property type="component" value="Unassembled WGS sequence"/>
</dbReference>
<dbReference type="GO" id="GO:0016853">
    <property type="term" value="F:isomerase activity"/>
    <property type="evidence" value="ECO:0007669"/>
    <property type="project" value="UniProtKB-KW"/>
</dbReference>
<dbReference type="SUPFAM" id="SSF51658">
    <property type="entry name" value="Xylose isomerase-like"/>
    <property type="match status" value="1"/>
</dbReference>
<evidence type="ECO:0000313" key="5">
    <source>
        <dbReference type="Proteomes" id="UP001519290"/>
    </source>
</evidence>
<dbReference type="RefSeq" id="WP_209900556.1">
    <property type="nucleotide sequence ID" value="NZ_BAAAJW010000002.1"/>
</dbReference>
<dbReference type="PANTHER" id="PTHR43489">
    <property type="entry name" value="ISOMERASE"/>
    <property type="match status" value="1"/>
</dbReference>
<organism evidence="4 5">
    <name type="scientific">Brachybacterium sacelli</name>
    <dbReference type="NCBI Taxonomy" id="173364"/>
    <lineage>
        <taxon>Bacteria</taxon>
        <taxon>Bacillati</taxon>
        <taxon>Actinomycetota</taxon>
        <taxon>Actinomycetes</taxon>
        <taxon>Micrococcales</taxon>
        <taxon>Dermabacteraceae</taxon>
        <taxon>Brachybacterium</taxon>
    </lineage>
</organism>
<sequence length="257" mass="28765">MPGDSLTEKAEKLARWGYEAIAVFEPLETWNDASSAELVDLEGRTGVKPVEFVLQDEVYGKAMSLDPALREQCRDMYRRSAEVCAEIGAVMEIEYEYGSQDPLPLFDPYQQLTADQRDAFVAFYRELLIHVEGSRARVLLEPINRYESRYLNCVIDNLAVIEEAAHPQAGLLPDLFHLSIEEGDPAASLRGAGDQVAHVHLGDSNRLLPGSGHLDWPSIIEALRDIRYDGYLNLECSTEGDPEKSLPATARFLRDLL</sequence>